<name>A0A1Y3MNG5_9BACI</name>
<comment type="caution">
    <text evidence="2">The sequence shown here is derived from an EMBL/GenBank/DDBJ whole genome shotgun (WGS) entry which is preliminary data.</text>
</comment>
<dbReference type="PANTHER" id="PTHR12526:SF630">
    <property type="entry name" value="GLYCOSYLTRANSFERASE"/>
    <property type="match status" value="1"/>
</dbReference>
<keyword evidence="2" id="KW-0808">Transferase</keyword>
<protein>
    <submittedName>
        <fullName evidence="2">Glycosyl transferase</fullName>
    </submittedName>
</protein>
<reference evidence="2 3" key="1">
    <citation type="submission" date="2017-02" db="EMBL/GenBank/DDBJ databases">
        <title>Bacillus pseudomycoides isolate FSL K6-0042.</title>
        <authorList>
            <person name="Kovac J."/>
        </authorList>
    </citation>
    <scope>NUCLEOTIDE SEQUENCE [LARGE SCALE GENOMIC DNA]</scope>
    <source>
        <strain evidence="2 3">FSL K6-0042</strain>
    </source>
</reference>
<gene>
    <name evidence="2" type="ORF">BW425_04950</name>
</gene>
<organism evidence="2 3">
    <name type="scientific">Bacillus pseudomycoides</name>
    <dbReference type="NCBI Taxonomy" id="64104"/>
    <lineage>
        <taxon>Bacteria</taxon>
        <taxon>Bacillati</taxon>
        <taxon>Bacillota</taxon>
        <taxon>Bacilli</taxon>
        <taxon>Bacillales</taxon>
        <taxon>Bacillaceae</taxon>
        <taxon>Bacillus</taxon>
        <taxon>Bacillus cereus group</taxon>
    </lineage>
</organism>
<dbReference type="Gene3D" id="3.40.50.2000">
    <property type="entry name" value="Glycogen Phosphorylase B"/>
    <property type="match status" value="2"/>
</dbReference>
<dbReference type="GO" id="GO:0016757">
    <property type="term" value="F:glycosyltransferase activity"/>
    <property type="evidence" value="ECO:0007669"/>
    <property type="project" value="InterPro"/>
</dbReference>
<feature type="domain" description="Glycosyl transferase family 1" evidence="1">
    <location>
        <begin position="216"/>
        <end position="377"/>
    </location>
</feature>
<dbReference type="Proteomes" id="UP000195321">
    <property type="component" value="Unassembled WGS sequence"/>
</dbReference>
<dbReference type="EMBL" id="MWPX01000003">
    <property type="protein sequence ID" value="OUM49970.1"/>
    <property type="molecule type" value="Genomic_DNA"/>
</dbReference>
<evidence type="ECO:0000313" key="2">
    <source>
        <dbReference type="EMBL" id="OUM49970.1"/>
    </source>
</evidence>
<dbReference type="RefSeq" id="WP_088093744.1">
    <property type="nucleotide sequence ID" value="NZ_JBALMA010000331.1"/>
</dbReference>
<dbReference type="PANTHER" id="PTHR12526">
    <property type="entry name" value="GLYCOSYLTRANSFERASE"/>
    <property type="match status" value="1"/>
</dbReference>
<evidence type="ECO:0000259" key="1">
    <source>
        <dbReference type="Pfam" id="PF00534"/>
    </source>
</evidence>
<dbReference type="InterPro" id="IPR001296">
    <property type="entry name" value="Glyco_trans_1"/>
</dbReference>
<proteinExistence type="predicted"/>
<dbReference type="CDD" id="cd03811">
    <property type="entry name" value="GT4_GT28_WabH-like"/>
    <property type="match status" value="1"/>
</dbReference>
<dbReference type="SUPFAM" id="SSF53756">
    <property type="entry name" value="UDP-Glycosyltransferase/glycogen phosphorylase"/>
    <property type="match status" value="1"/>
</dbReference>
<evidence type="ECO:0000313" key="3">
    <source>
        <dbReference type="Proteomes" id="UP000195321"/>
    </source>
</evidence>
<dbReference type="AlphaFoldDB" id="A0A1Y3MNG5"/>
<accession>A0A1Y3MNG5</accession>
<sequence length="396" mass="45657">MKKKLLFVMPSLSAGGGEKSLVNLLSQIDYQLYNVDLFLFNHEGIFMEFVPKDVQILPIPETYKTFTLPLFKSVKTFLLKGEISLAYNRCMFTIKNRAGKNTSIKEQYSWKYIAKSLNEIEKQYDATIGFLEKTATYFCVDKVKAHKKIGWVHIDYNKLGMDSNFDALYFRKLNNIVTVSEECANILKNRFPNQKDEISVIYNIVSPTMIHKMANQENKDVYTKKDNEIIILSVGRLHYQKGFEMAIESCKKLIDKGYKVKWNIIGEGEEREQLTNLIKANKLENNFKLLGLKSNPYPYIKQADIYAQTSKFEGKSIAIDEAKILNKPILVTDFSTAKDQIDNEINGLIVDMKPEAIAKGIERLIKDTELRKKLANNLSKEKLGTEEEIYKLYEIL</sequence>
<dbReference type="Pfam" id="PF00534">
    <property type="entry name" value="Glycos_transf_1"/>
    <property type="match status" value="1"/>
</dbReference>